<dbReference type="GO" id="GO:0071944">
    <property type="term" value="C:cell periphery"/>
    <property type="evidence" value="ECO:0007669"/>
    <property type="project" value="UniProtKB-ARBA"/>
</dbReference>
<evidence type="ECO:0000313" key="8">
    <source>
        <dbReference type="Proteomes" id="UP001140560"/>
    </source>
</evidence>
<comment type="subcellular location">
    <subcellularLocation>
        <location evidence="1">Membrane</location>
        <topology evidence="1">Single-pass membrane protein</topology>
    </subcellularLocation>
</comment>
<dbReference type="InterPro" id="IPR051694">
    <property type="entry name" value="Immunoregulatory_rcpt-like"/>
</dbReference>
<feature type="compositionally biased region" description="Low complexity" evidence="5">
    <location>
        <begin position="107"/>
        <end position="121"/>
    </location>
</feature>
<comment type="caution">
    <text evidence="7">The sequence shown here is derived from an EMBL/GenBank/DDBJ whole genome shotgun (WGS) entry which is preliminary data.</text>
</comment>
<dbReference type="AlphaFoldDB" id="A0A9W9CJ37"/>
<evidence type="ECO:0000256" key="1">
    <source>
        <dbReference type="ARBA" id="ARBA00004167"/>
    </source>
</evidence>
<feature type="region of interest" description="Disordered" evidence="5">
    <location>
        <begin position="169"/>
        <end position="193"/>
    </location>
</feature>
<evidence type="ECO:0000256" key="2">
    <source>
        <dbReference type="ARBA" id="ARBA00022692"/>
    </source>
</evidence>
<accession>A0A9W9CJ37</accession>
<feature type="compositionally biased region" description="Polar residues" evidence="5">
    <location>
        <begin position="97"/>
        <end position="106"/>
    </location>
</feature>
<feature type="transmembrane region" description="Helical" evidence="6">
    <location>
        <begin position="135"/>
        <end position="160"/>
    </location>
</feature>
<gene>
    <name evidence="7" type="ORF">N0V83_008645</name>
</gene>
<evidence type="ECO:0000256" key="4">
    <source>
        <dbReference type="ARBA" id="ARBA00023136"/>
    </source>
</evidence>
<name>A0A9W9CJ37_9PLEO</name>
<protein>
    <submittedName>
        <fullName evidence="7">Uncharacterized protein</fullName>
    </submittedName>
</protein>
<keyword evidence="2 6" id="KW-0812">Transmembrane</keyword>
<reference evidence="7" key="1">
    <citation type="submission" date="2022-10" db="EMBL/GenBank/DDBJ databases">
        <title>Tapping the CABI collections for fungal endophytes: first genome assemblies for Collariella, Neodidymelliopsis, Ascochyta clinopodiicola, Didymella pomorum, Didymosphaeria variabile, Neocosmospora piperis and Neocucurbitaria cava.</title>
        <authorList>
            <person name="Hill R."/>
        </authorList>
    </citation>
    <scope>NUCLEOTIDE SEQUENCE</scope>
    <source>
        <strain evidence="7">IMI 356814</strain>
    </source>
</reference>
<dbReference type="GO" id="GO:0016020">
    <property type="term" value="C:membrane"/>
    <property type="evidence" value="ECO:0007669"/>
    <property type="project" value="UniProtKB-SubCell"/>
</dbReference>
<evidence type="ECO:0000313" key="7">
    <source>
        <dbReference type="EMBL" id="KAJ4365029.1"/>
    </source>
</evidence>
<sequence>MKTIVSKRCNARTSWAQARALWLSTTAASQPIPAVTACVDETQLLDTDGERWNCLDDGVCVVQTVFDDYPSQSPHSLILCRATTEDYATILYRHFSTTESSSNNGPSSTQATTSAKQTTDSNSTTDKEEHKSSNIGVIVGAVAGAVVVIAAIIGLLIWILKKRKGSKGTGKVQQVTDEPARRSMQTNPWEEKQVQTGSYEWRHEADSSLPVARPYEVLGSTATAQQWHEMEGSHASYEMTAVPPARR</sequence>
<proteinExistence type="predicted"/>
<dbReference type="EMBL" id="JAPEUY010000016">
    <property type="protein sequence ID" value="KAJ4365029.1"/>
    <property type="molecule type" value="Genomic_DNA"/>
</dbReference>
<evidence type="ECO:0000256" key="5">
    <source>
        <dbReference type="SAM" id="MobiDB-lite"/>
    </source>
</evidence>
<keyword evidence="8" id="KW-1185">Reference proteome</keyword>
<dbReference type="Proteomes" id="UP001140560">
    <property type="component" value="Unassembled WGS sequence"/>
</dbReference>
<dbReference type="PANTHER" id="PTHR15549:SF26">
    <property type="entry name" value="AXIAL BUDDING PATTERN PROTEIN 2-RELATED"/>
    <property type="match status" value="1"/>
</dbReference>
<evidence type="ECO:0000256" key="3">
    <source>
        <dbReference type="ARBA" id="ARBA00022989"/>
    </source>
</evidence>
<dbReference type="PANTHER" id="PTHR15549">
    <property type="entry name" value="PAIRED IMMUNOGLOBULIN-LIKE TYPE 2 RECEPTOR"/>
    <property type="match status" value="1"/>
</dbReference>
<keyword evidence="4 6" id="KW-0472">Membrane</keyword>
<feature type="compositionally biased region" description="Polar residues" evidence="5">
    <location>
        <begin position="183"/>
        <end position="193"/>
    </location>
</feature>
<organism evidence="7 8">
    <name type="scientific">Neocucurbitaria cava</name>
    <dbReference type="NCBI Taxonomy" id="798079"/>
    <lineage>
        <taxon>Eukaryota</taxon>
        <taxon>Fungi</taxon>
        <taxon>Dikarya</taxon>
        <taxon>Ascomycota</taxon>
        <taxon>Pezizomycotina</taxon>
        <taxon>Dothideomycetes</taxon>
        <taxon>Pleosporomycetidae</taxon>
        <taxon>Pleosporales</taxon>
        <taxon>Pleosporineae</taxon>
        <taxon>Cucurbitariaceae</taxon>
        <taxon>Neocucurbitaria</taxon>
    </lineage>
</organism>
<keyword evidence="3 6" id="KW-1133">Transmembrane helix</keyword>
<feature type="region of interest" description="Disordered" evidence="5">
    <location>
        <begin position="97"/>
        <end position="131"/>
    </location>
</feature>
<evidence type="ECO:0000256" key="6">
    <source>
        <dbReference type="SAM" id="Phobius"/>
    </source>
</evidence>